<dbReference type="InterPro" id="IPR025388">
    <property type="entry name" value="Alginate_export_dom"/>
</dbReference>
<reference evidence="3 8" key="4">
    <citation type="submission" date="2019-07" db="EMBL/GenBank/DDBJ databases">
        <title>Whole genome shotgun sequence of Flavobacterium glycines NBRC 105008.</title>
        <authorList>
            <person name="Hosoyama A."/>
            <person name="Uohara A."/>
            <person name="Ohji S."/>
            <person name="Ichikawa N."/>
        </authorList>
    </citation>
    <scope>NUCLEOTIDE SEQUENCE [LARGE SCALE GENOMIC DNA]</scope>
    <source>
        <strain evidence="3 8">NBRC 105008</strain>
    </source>
</reference>
<dbReference type="AlphaFoldDB" id="A0A1B9DJG2"/>
<evidence type="ECO:0000313" key="6">
    <source>
        <dbReference type="Proteomes" id="UP000093226"/>
    </source>
</evidence>
<dbReference type="Proteomes" id="UP000321579">
    <property type="component" value="Unassembled WGS sequence"/>
</dbReference>
<keyword evidence="1" id="KW-0732">Signal</keyword>
<name>A0A1B9DJG2_9FLAO</name>
<protein>
    <submittedName>
        <fullName evidence="5">Alginate export</fullName>
    </submittedName>
</protein>
<dbReference type="STRING" id="551990.SAMN05192550_2965"/>
<feature type="chain" id="PRO_5044556064" evidence="1">
    <location>
        <begin position="22"/>
        <end position="426"/>
    </location>
</feature>
<sequence length="426" mass="47014">MKLLKTLSLSVIGLIGTGAMAQEFSSDIQIRPRYEYTNGFGTLLTPTTEHTSFVGNRSRLNLNYKDEKLTVKLALQNVRTWGAVNHLTGNLSNSTNNSFVLFEGWAQYSLTDKWSTKVGRQIISYDNQRIFGGLDWANQGRSFDAALIKFKGAKSQLDLGFALNSSNENKTVPSAPTSVSFGTDLDFKDFQYAWYHTSIKKLGVSFLALNIGREYLKTPTEAETNYYQTFGTYANYAGKKLSLDFSFYGQTGKIGTSQVSAYEAAANLGYAFSPKLKATLGYEFLSGKDQGTSPTMVKSFNPVFGTNHAFNGYMDYFYVGNHAGSVGLQDLTLKLDFPIKKVNLSVAPHVFHTANKLTATSDKYLGTEVDLTAVYKASKDITLTAGYSQMFATNTMVALKGGLDDTTNNWAYLMVNINPQIFSAKK</sequence>
<dbReference type="OrthoDB" id="1070463at2"/>
<evidence type="ECO:0000313" key="4">
    <source>
        <dbReference type="EMBL" id="OCB69818.1"/>
    </source>
</evidence>
<dbReference type="EMBL" id="FNEO01000008">
    <property type="protein sequence ID" value="SDJ90010.1"/>
    <property type="molecule type" value="Genomic_DNA"/>
</dbReference>
<dbReference type="Pfam" id="PF13372">
    <property type="entry name" value="Alginate_exp"/>
    <property type="match status" value="1"/>
</dbReference>
<keyword evidence="7" id="KW-1185">Reference proteome</keyword>
<reference evidence="4" key="2">
    <citation type="submission" date="2016-03" db="EMBL/GenBank/DDBJ databases">
        <authorList>
            <person name="Ploux O."/>
        </authorList>
    </citation>
    <scope>NUCLEOTIDE SEQUENCE</scope>
    <source>
        <strain evidence="4">NBRC 105008</strain>
    </source>
</reference>
<evidence type="ECO:0000313" key="3">
    <source>
        <dbReference type="EMBL" id="GEL12071.1"/>
    </source>
</evidence>
<accession>A0A1B9DJG2</accession>
<reference evidence="5 7" key="3">
    <citation type="submission" date="2016-10" db="EMBL/GenBank/DDBJ databases">
        <authorList>
            <person name="Varghese N."/>
            <person name="Submissions S."/>
        </authorList>
    </citation>
    <scope>NUCLEOTIDE SEQUENCE [LARGE SCALE GENOMIC DNA]</scope>
    <source>
        <strain evidence="5 7">Gm-149</strain>
    </source>
</reference>
<feature type="signal peptide" evidence="1">
    <location>
        <begin position="1"/>
        <end position="21"/>
    </location>
</feature>
<dbReference type="Proteomes" id="UP000182367">
    <property type="component" value="Unassembled WGS sequence"/>
</dbReference>
<evidence type="ECO:0000259" key="2">
    <source>
        <dbReference type="Pfam" id="PF13372"/>
    </source>
</evidence>
<reference evidence="6" key="1">
    <citation type="submission" date="2016-03" db="EMBL/GenBank/DDBJ databases">
        <title>Draft genome sequence of Paenibacillus glacialis DSM 22343.</title>
        <authorList>
            <person name="Shin S.-K."/>
            <person name="Yi H."/>
        </authorList>
    </citation>
    <scope>NUCLEOTIDE SEQUENCE [LARGE SCALE GENOMIC DNA]</scope>
    <source>
        <strain evidence="6">NBRC 105008</strain>
    </source>
</reference>
<gene>
    <name evidence="4" type="ORF">FBGL_12965</name>
    <name evidence="3" type="ORF">FGL01_28100</name>
    <name evidence="5" type="ORF">SAMN05192550_2965</name>
</gene>
<dbReference type="Proteomes" id="UP000093226">
    <property type="component" value="Unassembled WGS sequence"/>
</dbReference>
<organism evidence="4 6">
    <name type="scientific">Flavobacterium glycines</name>
    <dbReference type="NCBI Taxonomy" id="551990"/>
    <lineage>
        <taxon>Bacteria</taxon>
        <taxon>Pseudomonadati</taxon>
        <taxon>Bacteroidota</taxon>
        <taxon>Flavobacteriia</taxon>
        <taxon>Flavobacteriales</taxon>
        <taxon>Flavobacteriaceae</taxon>
        <taxon>Flavobacterium</taxon>
    </lineage>
</organism>
<dbReference type="InterPro" id="IPR053728">
    <property type="entry name" value="Alginate_Permeability_Chnl"/>
</dbReference>
<evidence type="ECO:0000256" key="1">
    <source>
        <dbReference type="SAM" id="SignalP"/>
    </source>
</evidence>
<dbReference type="EMBL" id="LVEO01000024">
    <property type="protein sequence ID" value="OCB69818.1"/>
    <property type="molecule type" value="Genomic_DNA"/>
</dbReference>
<dbReference type="EMBL" id="BJVF01000008">
    <property type="protein sequence ID" value="GEL12071.1"/>
    <property type="molecule type" value="Genomic_DNA"/>
</dbReference>
<feature type="domain" description="Alginate export" evidence="2">
    <location>
        <begin position="28"/>
        <end position="396"/>
    </location>
</feature>
<proteinExistence type="predicted"/>
<dbReference type="Gene3D" id="2.40.160.100">
    <property type="match status" value="1"/>
</dbReference>
<comment type="caution">
    <text evidence="4">The sequence shown here is derived from an EMBL/GenBank/DDBJ whole genome shotgun (WGS) entry which is preliminary data.</text>
</comment>
<evidence type="ECO:0000313" key="7">
    <source>
        <dbReference type="Proteomes" id="UP000182367"/>
    </source>
</evidence>
<evidence type="ECO:0000313" key="5">
    <source>
        <dbReference type="EMBL" id="SDJ90010.1"/>
    </source>
</evidence>
<dbReference type="RefSeq" id="WP_066329089.1">
    <property type="nucleotide sequence ID" value="NZ_BJVF01000008.1"/>
</dbReference>
<evidence type="ECO:0000313" key="8">
    <source>
        <dbReference type="Proteomes" id="UP000321579"/>
    </source>
</evidence>